<dbReference type="Proteomes" id="UP001165101">
    <property type="component" value="Unassembled WGS sequence"/>
</dbReference>
<accession>A0ACB5TNT5</accession>
<proteinExistence type="predicted"/>
<organism evidence="1 2">
    <name type="scientific">Candida boidinii</name>
    <name type="common">Yeast</name>
    <dbReference type="NCBI Taxonomy" id="5477"/>
    <lineage>
        <taxon>Eukaryota</taxon>
        <taxon>Fungi</taxon>
        <taxon>Dikarya</taxon>
        <taxon>Ascomycota</taxon>
        <taxon>Saccharomycotina</taxon>
        <taxon>Pichiomycetes</taxon>
        <taxon>Pichiales</taxon>
        <taxon>Pichiaceae</taxon>
        <taxon>Ogataea</taxon>
        <taxon>Ogataea/Candida clade</taxon>
    </lineage>
</organism>
<sequence>MEKRIKVFRIIDSALRNIGIPVRNNRFEIPQGIRNDKSERGLLLYDFMTQNSLSDNEAELSKSIIKESVTRDGIPLIIIQFRNRFPECSAEAFSFCVFQAISKYWTDEHAVLFDCTLFTDFDVLDRYTHYLTTLISEEAFANCKRVYFYNTSHYFFQFLSDNLKRGTIWAHMVELGTELLFISAMDDNKTYAKAGLTGYSNSITDDIRVSFNDVSLYQESVGRFIPVKLKIGNEYLHIAFSQQQRHKIAGKMREIDLIDTYKISDLQNIGATTYTGVSNEITMYDSSSNNRIILASPKKIEIMRTLYFSRSKYAPVYETDVVDDDSGIERVLGQLLNVNFMGLLSSNSPIRGSSFKLLSSLTKSFSLDVGRKVESVQGMTFPYGNTQYILSVSAKLAQKHPKLTYEFLNGFFIAFENAKDEDKATVIMYASPWIKNIYEEVYVKSVNGPSKTAELVRKFVRSTKISIHTTLTYSQFVWGQLALEDILSEMIIDEIVAAAIDHEAEGHSWDEITRYWPITPTVEVCRIIINKLRAKSLVSIHDNLSEIEEHTRWIELIVLTRFLSFLVFDSLLFVEMFLGDIFYIVSIFLDVGPLEFRKCVIKLIIRSFHAFLGKENLTAEQVEYIKCQIEALDGARYKMLFGLTRTDSELEEKVSIGGDMVSRAHSIESVCDLLMAFSQQCGPSRNSELWLINWNSNILRVAFREDALFQGHAIVILGNLGKRGVKVELATKFLQSSISLFKQFENDAAGVKARSLSLTVCALHGLGNLIKGLHPGSEFISQMFWFGMTLAYVDNVVFYHYATAYITTTLNKMIENCEESDGNLLEYLFEKRKIFGSHIMEFDSFHGFKLQIESFDIIALTVCAKGIQVPFTASSSLECLKTLLKARYSYEVRRSKLTGDAISPSCYSYISILFMLVSSDEDLQKILEDCGFPKKEFVSLSDKVNIPEELLIFLATESLEASSTIFLLSTYFSTCKLDETSILKFMCLFEWLYDNHSRLAWEAYPQIADILRKFTETSASLTLAQFSMKILVRLVTDPTFEQNKNLQETFLSKVNEKGINGIKNWNFTNENPFDMAGQEKVPEKVMRLRSYYLRLFFERILSTYGEDEQA</sequence>
<comment type="caution">
    <text evidence="1">The sequence shown here is derived from an EMBL/GenBank/DDBJ whole genome shotgun (WGS) entry which is preliminary data.</text>
</comment>
<gene>
    <name evidence="1" type="ORF">Cboi01_000258500</name>
</gene>
<evidence type="ECO:0000313" key="2">
    <source>
        <dbReference type="Proteomes" id="UP001165101"/>
    </source>
</evidence>
<protein>
    <submittedName>
        <fullName evidence="1">Unnamed protein product</fullName>
    </submittedName>
</protein>
<reference evidence="1" key="1">
    <citation type="submission" date="2023-04" db="EMBL/GenBank/DDBJ databases">
        <title>Candida boidinii NBRC 1967.</title>
        <authorList>
            <person name="Ichikawa N."/>
            <person name="Sato H."/>
            <person name="Tonouchi N."/>
        </authorList>
    </citation>
    <scope>NUCLEOTIDE SEQUENCE</scope>
    <source>
        <strain evidence="1">NBRC 1967</strain>
    </source>
</reference>
<dbReference type="EMBL" id="BSXV01001198">
    <property type="protein sequence ID" value="GME92089.1"/>
    <property type="molecule type" value="Genomic_DNA"/>
</dbReference>
<evidence type="ECO:0000313" key="1">
    <source>
        <dbReference type="EMBL" id="GME92089.1"/>
    </source>
</evidence>
<name>A0ACB5TNT5_CANBO</name>
<keyword evidence="2" id="KW-1185">Reference proteome</keyword>